<dbReference type="EMBL" id="LAQL01000009">
    <property type="protein sequence ID" value="KLN59963.1"/>
    <property type="molecule type" value="Genomic_DNA"/>
</dbReference>
<organism evidence="1 2">
    <name type="scientific">Kiloniella spongiae</name>
    <dbReference type="NCBI Taxonomy" id="1489064"/>
    <lineage>
        <taxon>Bacteria</taxon>
        <taxon>Pseudomonadati</taxon>
        <taxon>Pseudomonadota</taxon>
        <taxon>Alphaproteobacteria</taxon>
        <taxon>Rhodospirillales</taxon>
        <taxon>Kiloniellaceae</taxon>
        <taxon>Kiloniella</taxon>
    </lineage>
</organism>
<sequence length="81" mass="9002">MPTTRQEVHVPHGIDSISKIIKFEAYLTDNITTLQSTHTAIGNNEEDYAIASWVNTTHVVISPGRDQSHLTSGHAIIEYTK</sequence>
<comment type="caution">
    <text evidence="1">The sequence shown here is derived from an EMBL/GenBank/DDBJ whole genome shotgun (WGS) entry which is preliminary data.</text>
</comment>
<dbReference type="RefSeq" id="WP_047764952.1">
    <property type="nucleotide sequence ID" value="NZ_LAQL01000009.1"/>
</dbReference>
<dbReference type="AlphaFoldDB" id="A0A0H2MCA4"/>
<name>A0A0H2MCA4_9PROT</name>
<protein>
    <submittedName>
        <fullName evidence="1">Uncharacterized protein</fullName>
    </submittedName>
</protein>
<evidence type="ECO:0000313" key="2">
    <source>
        <dbReference type="Proteomes" id="UP000035444"/>
    </source>
</evidence>
<reference evidence="1 2" key="1">
    <citation type="submission" date="2015-03" db="EMBL/GenBank/DDBJ databases">
        <title>Genome Sequence of Kiloniella spongiae MEBiC09566, isolated from a marine sponge.</title>
        <authorList>
            <person name="Shao Z."/>
            <person name="Wang L."/>
            <person name="Li X."/>
        </authorList>
    </citation>
    <scope>NUCLEOTIDE SEQUENCE [LARGE SCALE GENOMIC DNA]</scope>
    <source>
        <strain evidence="1 2">MEBiC09566</strain>
    </source>
</reference>
<keyword evidence="2" id="KW-1185">Reference proteome</keyword>
<evidence type="ECO:0000313" key="1">
    <source>
        <dbReference type="EMBL" id="KLN59963.1"/>
    </source>
</evidence>
<gene>
    <name evidence="1" type="ORF">WH96_14720</name>
</gene>
<accession>A0A0H2MCA4</accession>
<proteinExistence type="predicted"/>
<dbReference type="Proteomes" id="UP000035444">
    <property type="component" value="Unassembled WGS sequence"/>
</dbReference>